<keyword evidence="3" id="KW-1185">Reference proteome</keyword>
<organism evidence="2 3">
    <name type="scientific">Rugosimonospora africana</name>
    <dbReference type="NCBI Taxonomy" id="556532"/>
    <lineage>
        <taxon>Bacteria</taxon>
        <taxon>Bacillati</taxon>
        <taxon>Actinomycetota</taxon>
        <taxon>Actinomycetes</taxon>
        <taxon>Micromonosporales</taxon>
        <taxon>Micromonosporaceae</taxon>
        <taxon>Rugosimonospora</taxon>
    </lineage>
</organism>
<feature type="transmembrane region" description="Helical" evidence="1">
    <location>
        <begin position="6"/>
        <end position="28"/>
    </location>
</feature>
<comment type="caution">
    <text evidence="2">The sequence shown here is derived from an EMBL/GenBank/DDBJ whole genome shotgun (WGS) entry which is preliminary data.</text>
</comment>
<sequence>MHTESGVATALVGLAGSGGVFGLVRAYFRYRTRIQLAKELSNRTRIRAMHIVRLVSASRGGCEIVEHDSDGHRRVIHLHGDPTQTEDRDWKDAA</sequence>
<name>A0A8J3QNU6_9ACTN</name>
<keyword evidence="1" id="KW-0812">Transmembrane</keyword>
<dbReference type="AlphaFoldDB" id="A0A8J3QNU6"/>
<keyword evidence="1" id="KW-1133">Transmembrane helix</keyword>
<proteinExistence type="predicted"/>
<evidence type="ECO:0000256" key="1">
    <source>
        <dbReference type="SAM" id="Phobius"/>
    </source>
</evidence>
<protein>
    <submittedName>
        <fullName evidence="2">Uncharacterized protein</fullName>
    </submittedName>
</protein>
<gene>
    <name evidence="2" type="ORF">Raf01_06280</name>
</gene>
<evidence type="ECO:0000313" key="2">
    <source>
        <dbReference type="EMBL" id="GIH12456.1"/>
    </source>
</evidence>
<reference evidence="2" key="1">
    <citation type="submission" date="2021-01" db="EMBL/GenBank/DDBJ databases">
        <title>Whole genome shotgun sequence of Rugosimonospora africana NBRC 104875.</title>
        <authorList>
            <person name="Komaki H."/>
            <person name="Tamura T."/>
        </authorList>
    </citation>
    <scope>NUCLEOTIDE SEQUENCE</scope>
    <source>
        <strain evidence="2">NBRC 104875</strain>
    </source>
</reference>
<keyword evidence="1" id="KW-0472">Membrane</keyword>
<dbReference type="EMBL" id="BONZ01000007">
    <property type="protein sequence ID" value="GIH12456.1"/>
    <property type="molecule type" value="Genomic_DNA"/>
</dbReference>
<accession>A0A8J3QNU6</accession>
<dbReference type="Proteomes" id="UP000642748">
    <property type="component" value="Unassembled WGS sequence"/>
</dbReference>
<evidence type="ECO:0000313" key="3">
    <source>
        <dbReference type="Proteomes" id="UP000642748"/>
    </source>
</evidence>